<dbReference type="EMBL" id="NGEL01000063">
    <property type="protein sequence ID" value="OTM90693.1"/>
    <property type="molecule type" value="Genomic_DNA"/>
</dbReference>
<sequence>MSYKHNNLMAMRHRFWDESSDHVLNEKQFLQQTLIEQGIFNNATFDDVKYFFYTLPSIVIVKAHALGFMHDSVKQMVIQHIQANRMHLMQKAELKIQFKM</sequence>
<gene>
    <name evidence="3" type="ORF">APD33_14150</name>
    <name evidence="6" type="ORF">B9X95_06600</name>
    <name evidence="7" type="ORF">FQZ18_10530</name>
    <name evidence="8" type="ORF">IMO23_08345</name>
    <name evidence="1" type="ORF">MKP18_000046</name>
    <name evidence="5" type="ORF">P9867_008180</name>
    <name evidence="4" type="ORF">P9867_06460</name>
</gene>
<evidence type="ECO:0000313" key="5">
    <source>
        <dbReference type="EMBL" id="MEC5496489.1"/>
    </source>
</evidence>
<dbReference type="Proteomes" id="UP000594659">
    <property type="component" value="Chromosome"/>
</dbReference>
<accession>A0A086HY03</accession>
<dbReference type="Proteomes" id="UP000516419">
    <property type="component" value="Chromosome"/>
</dbReference>
<dbReference type="Proteomes" id="UP000051449">
    <property type="component" value="Unassembled WGS sequence"/>
</dbReference>
<reference evidence="2" key="9">
    <citation type="submission" date="2024-02" db="EMBL/GenBank/DDBJ databases">
        <authorList>
            <consortium name="Clinical and Environmental Microbiology Branch: Whole genome sequencing antimicrobial resistance pathogens in the healthcare setting"/>
        </authorList>
    </citation>
    <scope>NUCLEOTIDE SEQUENCE</scope>
    <source>
        <strain evidence="1">2021GN-00227</strain>
    </source>
</reference>
<evidence type="ECO:0000313" key="9">
    <source>
        <dbReference type="Proteomes" id="UP000051449"/>
    </source>
</evidence>
<dbReference type="RefSeq" id="WP_000120631.1">
    <property type="nucleotide sequence ID" value="NZ_AP023077.1"/>
</dbReference>
<evidence type="ECO:0000313" key="8">
    <source>
        <dbReference type="EMBL" id="QPF14886.1"/>
    </source>
</evidence>
<dbReference type="EMBL" id="LLGC01000182">
    <property type="protein sequence ID" value="KQE03281.1"/>
    <property type="molecule type" value="Genomic_DNA"/>
</dbReference>
<dbReference type="EMBL" id="CP062919">
    <property type="protein sequence ID" value="QPF14886.1"/>
    <property type="molecule type" value="Genomic_DNA"/>
</dbReference>
<reference evidence="7 11" key="4">
    <citation type="submission" date="2020-09" db="EMBL/GenBank/DDBJ databases">
        <title>Carbapenem-Resistant Acinetobacter baumannii devoid of typical resistance factors.</title>
        <authorList>
            <person name="Hoffmann M."/>
            <person name="Luo Y."/>
            <person name="Strain E."/>
            <person name="Rand H."/>
            <person name="Javkar K.G."/>
        </authorList>
    </citation>
    <scope>NUCLEOTIDE SEQUENCE [LARGE SCALE GENOMIC DNA]</scope>
    <source>
        <strain evidence="7 11">CFSAN093705</strain>
    </source>
</reference>
<dbReference type="GeneID" id="92796283"/>
<reference evidence="8 12" key="5">
    <citation type="submission" date="2020-09" db="EMBL/GenBank/DDBJ databases">
        <title>Resistance determinants and their genetic context in bacteria from a longitudinal study of pigs reared under conventional and antibiotic-free husbandry practices.</title>
        <authorList>
            <person name="Poulin-Laprade D."/>
            <person name="Brouard J.-S."/>
            <person name="Gagnon N."/>
            <person name="Turcotte A."/>
            <person name="Langlois A."/>
            <person name="Matte J.J."/>
            <person name="Carrillo C.D."/>
            <person name="Zaheer R."/>
            <person name="McAllister T."/>
            <person name="Topp E."/>
            <person name="Talbot G."/>
        </authorList>
    </citation>
    <scope>NUCLEOTIDE SEQUENCE [LARGE SCALE GENOMIC DNA]</scope>
    <source>
        <strain evidence="8 12">Res13-Abat-PEA21-P4-01-A</strain>
    </source>
</reference>
<reference evidence="3 9" key="1">
    <citation type="submission" date="2015-10" db="EMBL/GenBank/DDBJ databases">
        <title>The utility of whole genome sequencing in characterizing Acinetobacter epidemiology and analyzing hospital outbreaks.</title>
        <authorList>
            <person name="Ozer E.A."/>
            <person name="Fitzpatrick M.A."/>
            <person name="Hauser A.R."/>
        </authorList>
    </citation>
    <scope>NUCLEOTIDE SEQUENCE [LARGE SCALE GENOMIC DNA]</scope>
    <source>
        <strain evidence="3 9">ABBL072</strain>
    </source>
</reference>
<dbReference type="EMBL" id="ABFEVW030000001">
    <property type="protein sequence ID" value="EMN1069789.1"/>
    <property type="molecule type" value="Genomic_DNA"/>
</dbReference>
<evidence type="ECO:0000313" key="2">
    <source>
        <dbReference type="EMBL" id="EMN1069789.1"/>
    </source>
</evidence>
<dbReference type="KEGG" id="abk:LX00_08295"/>
<evidence type="ECO:0000313" key="1">
    <source>
        <dbReference type="EMBL" id="EKU3566692.1"/>
    </source>
</evidence>
<evidence type="ECO:0000313" key="4">
    <source>
        <dbReference type="EMBL" id="MDK4881366.1"/>
    </source>
</evidence>
<dbReference type="EMBL" id="JARTMM010000016">
    <property type="protein sequence ID" value="MDK4881366.1"/>
    <property type="molecule type" value="Genomic_DNA"/>
</dbReference>
<evidence type="ECO:0000313" key="13">
    <source>
        <dbReference type="Proteomes" id="UP001174156"/>
    </source>
</evidence>
<evidence type="ECO:0000313" key="10">
    <source>
        <dbReference type="Proteomes" id="UP000194699"/>
    </source>
</evidence>
<evidence type="ECO:0000313" key="3">
    <source>
        <dbReference type="EMBL" id="KQE03281.1"/>
    </source>
</evidence>
<dbReference type="Proteomes" id="UP000194699">
    <property type="component" value="Unassembled WGS sequence"/>
</dbReference>
<reference evidence="6" key="3">
    <citation type="submission" date="2017-05" db="EMBL/GenBank/DDBJ databases">
        <authorList>
            <person name="Song R."/>
            <person name="Chenine A.L."/>
            <person name="Ruprecht R.M."/>
        </authorList>
    </citation>
    <scope>NUCLEOTIDE SEQUENCE [LARGE SCALE GENOMIC DNA]</scope>
    <source>
        <strain evidence="6">PR350</strain>
    </source>
</reference>
<dbReference type="STRING" id="1096995.BJAB07104_02082"/>
<proteinExistence type="predicted"/>
<reference evidence="10" key="2">
    <citation type="submission" date="2017-05" db="EMBL/GenBank/DDBJ databases">
        <authorList>
            <person name="Kreiswirth B."/>
            <person name="Manca C."/>
            <person name="Chen L."/>
            <person name="Evans S."/>
            <person name="Fowler V."/>
            <person name="Patel R."/>
            <person name="Chambers H."/>
            <person name="Bonomo R."/>
            <person name="Paul V."/>
            <person name="Sankar J."/>
            <person name="Gaind R."/>
            <person name="Ray P."/>
            <person name="Gautam V."/>
            <person name="Biswal M."/>
            <person name="Datta S."/>
            <person name="Walia K."/>
            <person name="Adams M."/>
            <person name="Nelson K."/>
            <person name="Sutton G."/>
            <person name="Fouts D."/>
            <person name="Hujer K."/>
            <person name="Hujer A."/>
        </authorList>
    </citation>
    <scope>NUCLEOTIDE SEQUENCE [LARGE SCALE GENOMIC DNA]</scope>
    <source>
        <strain evidence="10">PR350</strain>
    </source>
</reference>
<dbReference type="KEGG" id="abau:IX87_19045"/>
<dbReference type="EMBL" id="ABFEVW020000001">
    <property type="protein sequence ID" value="EKU3566692.1"/>
    <property type="molecule type" value="Genomic_DNA"/>
</dbReference>
<evidence type="ECO:0000313" key="7">
    <source>
        <dbReference type="EMBL" id="QNV20219.1"/>
    </source>
</evidence>
<reference evidence="5 13" key="6">
    <citation type="journal article" date="2023" name="Nat. Commun.">
        <title>Genomic dissection of endemic carbapenem resistance reveals metallo-beta-lactamase dissemination through clonal, plasmid and integron transfer.</title>
        <authorList>
            <person name="Macesic N."/>
            <person name="Hawkey J."/>
            <person name="Vezina B."/>
            <person name="Wisniewski J.A."/>
            <person name="Cottingham H."/>
            <person name="Blakeway L.V."/>
            <person name="Harshegyi T."/>
            <person name="Pragastis K."/>
            <person name="Badoordeen G.Z."/>
            <person name="Dennison A."/>
            <person name="Spelman D.W."/>
            <person name="Jenney A.W.J."/>
            <person name="Peleg A.Y."/>
        </authorList>
    </citation>
    <scope>NUCLEOTIDE SEQUENCE [LARGE SCALE GENOMIC DNA]</scope>
    <source>
        <strain evidence="5 13">CPO519</strain>
    </source>
</reference>
<organism evidence="6 10">
    <name type="scientific">Acinetobacter baumannii</name>
    <dbReference type="NCBI Taxonomy" id="470"/>
    <lineage>
        <taxon>Bacteria</taxon>
        <taxon>Pseudomonadati</taxon>
        <taxon>Pseudomonadota</taxon>
        <taxon>Gammaproteobacteria</taxon>
        <taxon>Moraxellales</taxon>
        <taxon>Moraxellaceae</taxon>
        <taxon>Acinetobacter</taxon>
        <taxon>Acinetobacter calcoaceticus/baumannii complex</taxon>
    </lineage>
</organism>
<dbReference type="eggNOG" id="ENOG5031RK7">
    <property type="taxonomic scope" value="Bacteria"/>
</dbReference>
<dbReference type="AlphaFoldDB" id="A0A086HY03"/>
<dbReference type="Proteomes" id="UP001174156">
    <property type="component" value="Unassembled WGS sequence"/>
</dbReference>
<evidence type="ECO:0000313" key="6">
    <source>
        <dbReference type="EMBL" id="OTM90693.1"/>
    </source>
</evidence>
<protein>
    <submittedName>
        <fullName evidence="6">Uncharacterized protein</fullName>
    </submittedName>
</protein>
<evidence type="ECO:0000313" key="11">
    <source>
        <dbReference type="Proteomes" id="UP000516419"/>
    </source>
</evidence>
<dbReference type="EMBL" id="CP061525">
    <property type="protein sequence ID" value="QNV20219.1"/>
    <property type="molecule type" value="Genomic_DNA"/>
</dbReference>
<dbReference type="EMBL" id="JARTMM020000001">
    <property type="protein sequence ID" value="MEC5496489.1"/>
    <property type="molecule type" value="Genomic_DNA"/>
</dbReference>
<evidence type="ECO:0000313" key="12">
    <source>
        <dbReference type="Proteomes" id="UP000594659"/>
    </source>
</evidence>
<name>A0A086HY03_ACIBA</name>
<reference evidence="5" key="8">
    <citation type="submission" date="2024-01" db="EMBL/GenBank/DDBJ databases">
        <authorList>
            <person name="Macesic N."/>
        </authorList>
    </citation>
    <scope>NUCLEOTIDE SEQUENCE</scope>
    <source>
        <strain evidence="5">CPO519</strain>
    </source>
</reference>
<reference evidence="4" key="7">
    <citation type="submission" date="2023-01" db="EMBL/GenBank/DDBJ databases">
        <title>Genomic dissection of endemic carbapenem resistance: metallo-beta-lactamase gene dissemination through clonal, plasmid and integron transfer pathways.</title>
        <authorList>
            <person name="Macesic N."/>
        </authorList>
    </citation>
    <scope>NUCLEOTIDE SEQUENCE</scope>
    <source>
        <strain evidence="4">CPO519</strain>
    </source>
</reference>